<dbReference type="PANTHER" id="PTHR43595:SF2">
    <property type="entry name" value="SMALL RIBOSOMAL SUBUNIT PROTEIN MS42"/>
    <property type="match status" value="1"/>
</dbReference>
<dbReference type="SUPFAM" id="SSF54719">
    <property type="entry name" value="Fe,Mn superoxide dismutase (SOD), C-terminal domain"/>
    <property type="match status" value="1"/>
</dbReference>
<evidence type="ECO:0000313" key="4">
    <source>
        <dbReference type="EMBL" id="KAK1726200.1"/>
    </source>
</evidence>
<keyword evidence="5" id="KW-1185">Reference proteome</keyword>
<dbReference type="InterPro" id="IPR019832">
    <property type="entry name" value="Mn/Fe_SOD_C"/>
</dbReference>
<dbReference type="InterPro" id="IPR036324">
    <property type="entry name" value="Mn/Fe_SOD_N_sf"/>
</dbReference>
<dbReference type="EMBL" id="JAHMHS010000034">
    <property type="protein sequence ID" value="KAK1726200.1"/>
    <property type="molecule type" value="Genomic_DNA"/>
</dbReference>
<dbReference type="GeneID" id="85391890"/>
<evidence type="ECO:0000259" key="3">
    <source>
        <dbReference type="Pfam" id="PF02777"/>
    </source>
</evidence>
<feature type="domain" description="Manganese/iron superoxide dismutase C-terminal" evidence="3">
    <location>
        <begin position="284"/>
        <end position="330"/>
    </location>
</feature>
<dbReference type="RefSeq" id="XP_060366255.1">
    <property type="nucleotide sequence ID" value="XM_060507991.1"/>
</dbReference>
<evidence type="ECO:0000256" key="1">
    <source>
        <dbReference type="ARBA" id="ARBA00037226"/>
    </source>
</evidence>
<dbReference type="GO" id="GO:0004784">
    <property type="term" value="F:superoxide dismutase activity"/>
    <property type="evidence" value="ECO:0007669"/>
    <property type="project" value="InterPro"/>
</dbReference>
<reference evidence="4" key="1">
    <citation type="submission" date="2021-12" db="EMBL/GenBank/DDBJ databases">
        <title>Comparative genomics, transcriptomics and evolutionary studies reveal genomic signatures of adaptation to plant cell wall in hemibiotrophic fungi.</title>
        <authorList>
            <consortium name="DOE Joint Genome Institute"/>
            <person name="Baroncelli R."/>
            <person name="Diaz J.F."/>
            <person name="Benocci T."/>
            <person name="Peng M."/>
            <person name="Battaglia E."/>
            <person name="Haridas S."/>
            <person name="Andreopoulos W."/>
            <person name="Labutti K."/>
            <person name="Pangilinan J."/>
            <person name="Floch G.L."/>
            <person name="Makela M.R."/>
            <person name="Henrissat B."/>
            <person name="Grigoriev I.V."/>
            <person name="Crouch J.A."/>
            <person name="De Vries R.P."/>
            <person name="Sukno S.A."/>
            <person name="Thon M.R."/>
        </authorList>
    </citation>
    <scope>NUCLEOTIDE SEQUENCE</scope>
    <source>
        <strain evidence="4">CBS 112980</strain>
    </source>
</reference>
<gene>
    <name evidence="4" type="ORF">BDZ83DRAFT_616722</name>
</gene>
<comment type="function">
    <text evidence="1">Component of the mitochondrial ribosome (mitoribosome), a dedicated translation machinery responsible for the synthesis of mitochondrial genome-encoded proteins, including at least some of the essential transmembrane subunits of the mitochondrial respiratory chain. The mitoribosomes are attached to the mitochondrial inner membrane and translation products are cotranslationally integrated into the membrane.</text>
</comment>
<dbReference type="Pfam" id="PF02777">
    <property type="entry name" value="Sod_Fe_C"/>
    <property type="match status" value="2"/>
</dbReference>
<dbReference type="Proteomes" id="UP001244207">
    <property type="component" value="Unassembled WGS sequence"/>
</dbReference>
<sequence>MNAPIGHAGTAVPKKVHHRRSSRPTAFPFVGEASLSRPPYRLSLPTPPANVERGLHYTHTTTMFSRLRLPRIGAGIAAAARAAPARPLQQRSIHYVPQLSHDFKDGVPGLLSADGYDMAWNQYMTLVLDKLNALIAGTDLEQRDVKQILLASAQDPSQAPVFNNASMAHNTHFFFKNITPNPKPMPESLAAELSHSFSSIDTLRREMILTASSMFGPGFVWLVKAGHQDYRILTTYLAGSPYPGAHWRLQSTDMNTVGLGGSANKYFQRSAAAQRPGTKPPGALDAVPLLCLNTWEHTWIRDYGLGVGGRGGKKAFAEAWWEVIDWEAVNLAADIPSRPQFMR</sequence>
<dbReference type="GO" id="GO:0046872">
    <property type="term" value="F:metal ion binding"/>
    <property type="evidence" value="ECO:0007669"/>
    <property type="project" value="InterPro"/>
</dbReference>
<feature type="domain" description="Manganese/iron superoxide dismutase C-terminal" evidence="3">
    <location>
        <begin position="188"/>
        <end position="242"/>
    </location>
</feature>
<dbReference type="SUPFAM" id="SSF46609">
    <property type="entry name" value="Fe,Mn superoxide dismutase (SOD), N-terminal domain"/>
    <property type="match status" value="1"/>
</dbReference>
<dbReference type="Gene3D" id="3.55.40.20">
    <property type="entry name" value="Iron/manganese superoxide dismutase, C-terminal domain"/>
    <property type="match status" value="1"/>
</dbReference>
<evidence type="ECO:0000256" key="2">
    <source>
        <dbReference type="SAM" id="MobiDB-lite"/>
    </source>
</evidence>
<dbReference type="InterPro" id="IPR036314">
    <property type="entry name" value="SOD_C_sf"/>
</dbReference>
<accession>A0AAD8UQ16</accession>
<comment type="caution">
    <text evidence="4">The sequence shown here is derived from an EMBL/GenBank/DDBJ whole genome shotgun (WGS) entry which is preliminary data.</text>
</comment>
<evidence type="ECO:0000313" key="5">
    <source>
        <dbReference type="Proteomes" id="UP001244207"/>
    </source>
</evidence>
<dbReference type="PANTHER" id="PTHR43595">
    <property type="entry name" value="37S RIBOSOMAL PROTEIN S26, MITOCHONDRIAL"/>
    <property type="match status" value="1"/>
</dbReference>
<name>A0AAD8UQ16_GLOAC</name>
<feature type="region of interest" description="Disordered" evidence="2">
    <location>
        <begin position="1"/>
        <end position="23"/>
    </location>
</feature>
<organism evidence="4 5">
    <name type="scientific">Glomerella acutata</name>
    <name type="common">Colletotrichum acutatum</name>
    <dbReference type="NCBI Taxonomy" id="27357"/>
    <lineage>
        <taxon>Eukaryota</taxon>
        <taxon>Fungi</taxon>
        <taxon>Dikarya</taxon>
        <taxon>Ascomycota</taxon>
        <taxon>Pezizomycotina</taxon>
        <taxon>Sordariomycetes</taxon>
        <taxon>Hypocreomycetidae</taxon>
        <taxon>Glomerellales</taxon>
        <taxon>Glomerellaceae</taxon>
        <taxon>Colletotrichum</taxon>
        <taxon>Colletotrichum acutatum species complex</taxon>
    </lineage>
</organism>
<dbReference type="AlphaFoldDB" id="A0AAD8UQ16"/>
<protein>
    <submittedName>
        <fullName evidence="4">Manganese/iron superoxide dismutase</fullName>
    </submittedName>
</protein>
<proteinExistence type="predicted"/>
<dbReference type="GO" id="GO:0005737">
    <property type="term" value="C:cytoplasm"/>
    <property type="evidence" value="ECO:0007669"/>
    <property type="project" value="TreeGrafter"/>
</dbReference>